<dbReference type="InterPro" id="IPR001638">
    <property type="entry name" value="Solute-binding_3/MltF_N"/>
</dbReference>
<gene>
    <name evidence="4" type="ORF">DY251_16645</name>
</gene>
<evidence type="ECO:0000313" key="5">
    <source>
        <dbReference type="Proteomes" id="UP000262379"/>
    </source>
</evidence>
<sequence>MTSLLKRLGFLKILLVLAFALAVSPALAEDLIKEIKDRGVFKVGMAESPPWQSPNPTTGEYEGFNVDLANRVAKILGVKLQIVPATWATLIPGLEAKQYDTVFANLFATPERAVVVDFTEPYSTYGFHIVTNKKKGITSIDALNSPDFTFVGQSGTVEESYPKELFPNAKVRGVVTNDIAAWIGEVASGQADAAFLDPGTLMLLKVRAPALTDRIVVMNTEDQLVKPVGLAYAIRPGDPHFLNFLNTFIRDVVRNGENVKLRDKWFQELAKAK</sequence>
<evidence type="ECO:0000259" key="3">
    <source>
        <dbReference type="SMART" id="SM00062"/>
    </source>
</evidence>
<name>A0A371X901_9HYPH</name>
<keyword evidence="1 2" id="KW-0732">Signal</keyword>
<keyword evidence="5" id="KW-1185">Reference proteome</keyword>
<dbReference type="Gene3D" id="3.40.190.10">
    <property type="entry name" value="Periplasmic binding protein-like II"/>
    <property type="match status" value="2"/>
</dbReference>
<dbReference type="Proteomes" id="UP000262379">
    <property type="component" value="Unassembled WGS sequence"/>
</dbReference>
<dbReference type="RefSeq" id="WP_116625042.1">
    <property type="nucleotide sequence ID" value="NZ_QURN01000014.1"/>
</dbReference>
<feature type="domain" description="Solute-binding protein family 3/N-terminal" evidence="3">
    <location>
        <begin position="40"/>
        <end position="269"/>
    </location>
</feature>
<feature type="chain" id="PRO_5016804206" description="Solute-binding protein family 3/N-terminal domain-containing protein" evidence="2">
    <location>
        <begin position="29"/>
        <end position="273"/>
    </location>
</feature>
<dbReference type="AlphaFoldDB" id="A0A371X901"/>
<dbReference type="SUPFAM" id="SSF53850">
    <property type="entry name" value="Periplasmic binding protein-like II"/>
    <property type="match status" value="1"/>
</dbReference>
<evidence type="ECO:0000256" key="1">
    <source>
        <dbReference type="ARBA" id="ARBA00022729"/>
    </source>
</evidence>
<accession>A0A371X901</accession>
<protein>
    <recommendedName>
        <fullName evidence="3">Solute-binding protein family 3/N-terminal domain-containing protein</fullName>
    </recommendedName>
</protein>
<evidence type="ECO:0000256" key="2">
    <source>
        <dbReference type="SAM" id="SignalP"/>
    </source>
</evidence>
<evidence type="ECO:0000313" key="4">
    <source>
        <dbReference type="EMBL" id="RFC65670.1"/>
    </source>
</evidence>
<comment type="caution">
    <text evidence="4">The sequence shown here is derived from an EMBL/GenBank/DDBJ whole genome shotgun (WGS) entry which is preliminary data.</text>
</comment>
<feature type="signal peptide" evidence="2">
    <location>
        <begin position="1"/>
        <end position="28"/>
    </location>
</feature>
<organism evidence="4 5">
    <name type="scientific">Mesorhizobium denitrificans</name>
    <dbReference type="NCBI Taxonomy" id="2294114"/>
    <lineage>
        <taxon>Bacteria</taxon>
        <taxon>Pseudomonadati</taxon>
        <taxon>Pseudomonadota</taxon>
        <taxon>Alphaproteobacteria</taxon>
        <taxon>Hyphomicrobiales</taxon>
        <taxon>Phyllobacteriaceae</taxon>
        <taxon>Mesorhizobium</taxon>
    </lineage>
</organism>
<dbReference type="PANTHER" id="PTHR35936">
    <property type="entry name" value="MEMBRANE-BOUND LYTIC MUREIN TRANSGLYCOSYLASE F"/>
    <property type="match status" value="1"/>
</dbReference>
<reference evidence="5" key="1">
    <citation type="submission" date="2018-08" db="EMBL/GenBank/DDBJ databases">
        <authorList>
            <person name="Im W.T."/>
        </authorList>
    </citation>
    <scope>NUCLEOTIDE SEQUENCE [LARGE SCALE GENOMIC DNA]</scope>
    <source>
        <strain evidence="5">LA-28</strain>
    </source>
</reference>
<dbReference type="SMART" id="SM00062">
    <property type="entry name" value="PBPb"/>
    <property type="match status" value="1"/>
</dbReference>
<proteinExistence type="predicted"/>
<dbReference type="PANTHER" id="PTHR35936:SF17">
    <property type="entry name" value="ARGININE-BINDING EXTRACELLULAR PROTEIN ARTP"/>
    <property type="match status" value="1"/>
</dbReference>
<dbReference type="Pfam" id="PF00497">
    <property type="entry name" value="SBP_bac_3"/>
    <property type="match status" value="1"/>
</dbReference>
<dbReference type="EMBL" id="QURN01000014">
    <property type="protein sequence ID" value="RFC65670.1"/>
    <property type="molecule type" value="Genomic_DNA"/>
</dbReference>